<keyword evidence="2" id="KW-1185">Reference proteome</keyword>
<sequence length="226" mass="24401">MRGRMRFVSLVHQSTGKKYTLLEALCDAVPPDNAIFVLGSTAEVSPSPAAVVTNVGPLAPLSKAGYVTAARLSWETPVDKEAVDLVYLLAGGSPCLLRYASERQRKEVSLACGGCTTFASLFKSFISNARSLYQEVMLCKWFPYAYTCLLASSTKARVASGVDESEIGDAVIPVHPSWKVTEPLTYHGAAQLSFGVFKSDERRFFLPPVVLTKCELRDPAASPVCG</sequence>
<reference evidence="2" key="1">
    <citation type="submission" date="2015-09" db="EMBL/GenBank/DDBJ databases">
        <authorList>
            <consortium name="Pathogen Informatics"/>
        </authorList>
    </citation>
    <scope>NUCLEOTIDE SEQUENCE [LARGE SCALE GENOMIC DNA]</scope>
    <source>
        <strain evidence="2">Lake Konstanz</strain>
    </source>
</reference>
<name>A0A0S4IZD5_BODSA</name>
<dbReference type="Proteomes" id="UP000051952">
    <property type="component" value="Unassembled WGS sequence"/>
</dbReference>
<dbReference type="AlphaFoldDB" id="A0A0S4IZD5"/>
<evidence type="ECO:0000313" key="1">
    <source>
        <dbReference type="EMBL" id="CUG23196.1"/>
    </source>
</evidence>
<gene>
    <name evidence="1" type="ORF">BSAL_76120</name>
</gene>
<accession>A0A0S4IZD5</accession>
<dbReference type="VEuPathDB" id="TriTrypDB:BSAL_76120"/>
<proteinExistence type="predicted"/>
<organism evidence="1 2">
    <name type="scientific">Bodo saltans</name>
    <name type="common">Flagellated protozoan</name>
    <dbReference type="NCBI Taxonomy" id="75058"/>
    <lineage>
        <taxon>Eukaryota</taxon>
        <taxon>Discoba</taxon>
        <taxon>Euglenozoa</taxon>
        <taxon>Kinetoplastea</taxon>
        <taxon>Metakinetoplastina</taxon>
        <taxon>Eubodonida</taxon>
        <taxon>Bodonidae</taxon>
        <taxon>Bodo</taxon>
    </lineage>
</organism>
<protein>
    <submittedName>
        <fullName evidence="1">Bodo-specific multi-copy gene family, putative</fullName>
    </submittedName>
</protein>
<dbReference type="EMBL" id="CYKH01000710">
    <property type="protein sequence ID" value="CUG23196.1"/>
    <property type="molecule type" value="Genomic_DNA"/>
</dbReference>
<evidence type="ECO:0000313" key="2">
    <source>
        <dbReference type="Proteomes" id="UP000051952"/>
    </source>
</evidence>